<evidence type="ECO:0008006" key="3">
    <source>
        <dbReference type="Google" id="ProtNLM"/>
    </source>
</evidence>
<reference evidence="1 2" key="1">
    <citation type="submission" date="2022-07" db="EMBL/GenBank/DDBJ databases">
        <title>Photobacterium pectinilyticum sp. nov., a marine bacterium isolated from surface seawater of Qingdao offshore.</title>
        <authorList>
            <person name="Wang X."/>
        </authorList>
    </citation>
    <scope>NUCLEOTIDE SEQUENCE [LARGE SCALE GENOMIC DNA]</scope>
    <source>
        <strain evidence="1 2">ZSDE20</strain>
    </source>
</reference>
<dbReference type="Proteomes" id="UP001524460">
    <property type="component" value="Unassembled WGS sequence"/>
</dbReference>
<comment type="caution">
    <text evidence="1">The sequence shown here is derived from an EMBL/GenBank/DDBJ whole genome shotgun (WGS) entry which is preliminary data.</text>
</comment>
<dbReference type="RefSeq" id="WP_255044685.1">
    <property type="nucleotide sequence ID" value="NZ_JANEYT010000079.1"/>
</dbReference>
<proteinExistence type="predicted"/>
<gene>
    <name evidence="1" type="ORF">NHN17_21400</name>
</gene>
<accession>A0ABT1N778</accession>
<evidence type="ECO:0000313" key="2">
    <source>
        <dbReference type="Proteomes" id="UP001524460"/>
    </source>
</evidence>
<organism evidence="1 2">
    <name type="scientific">Photobacterium pectinilyticum</name>
    <dbReference type="NCBI Taxonomy" id="2906793"/>
    <lineage>
        <taxon>Bacteria</taxon>
        <taxon>Pseudomonadati</taxon>
        <taxon>Pseudomonadota</taxon>
        <taxon>Gammaproteobacteria</taxon>
        <taxon>Vibrionales</taxon>
        <taxon>Vibrionaceae</taxon>
        <taxon>Photobacterium</taxon>
    </lineage>
</organism>
<evidence type="ECO:0000313" key="1">
    <source>
        <dbReference type="EMBL" id="MCQ1060605.1"/>
    </source>
</evidence>
<keyword evidence="2" id="KW-1185">Reference proteome</keyword>
<dbReference type="EMBL" id="JANEYT010000079">
    <property type="protein sequence ID" value="MCQ1060605.1"/>
    <property type="molecule type" value="Genomic_DNA"/>
</dbReference>
<sequence>MEQSTTEFYEDLSREMDELFTTILEKNIQPLLDNEINASQWCRDIAFEHHISEGFSAAYLKEKHGMEVKLLPEPELFITIECEACLGSSNGICHECLELSDELNSLQTER</sequence>
<protein>
    <recommendedName>
        <fullName evidence="3">Transcriptional regulator</fullName>
    </recommendedName>
</protein>
<name>A0ABT1N778_9GAMM</name>